<comment type="similarity">
    <text evidence="4">Belongs to the thymidylate synthase family. Bacterial-type ThyA subfamily.</text>
</comment>
<dbReference type="RefSeq" id="WP_311662323.1">
    <property type="nucleotide sequence ID" value="NZ_JAVRHT010000007.1"/>
</dbReference>
<evidence type="ECO:0000313" key="6">
    <source>
        <dbReference type="EMBL" id="MDT0630985.1"/>
    </source>
</evidence>
<evidence type="ECO:0000259" key="5">
    <source>
        <dbReference type="Pfam" id="PF00303"/>
    </source>
</evidence>
<proteinExistence type="inferred from homology"/>
<comment type="catalytic activity">
    <reaction evidence="4">
        <text>dUMP + (6R)-5,10-methylene-5,6,7,8-tetrahydrofolate = 7,8-dihydrofolate + dTMP</text>
        <dbReference type="Rhea" id="RHEA:12104"/>
        <dbReference type="ChEBI" id="CHEBI:15636"/>
        <dbReference type="ChEBI" id="CHEBI:57451"/>
        <dbReference type="ChEBI" id="CHEBI:63528"/>
        <dbReference type="ChEBI" id="CHEBI:246422"/>
        <dbReference type="EC" id="2.1.1.45"/>
    </reaction>
</comment>
<evidence type="ECO:0000256" key="4">
    <source>
        <dbReference type="HAMAP-Rule" id="MF_00008"/>
    </source>
</evidence>
<comment type="subcellular location">
    <subcellularLocation>
        <location evidence="4">Cytoplasm</location>
    </subcellularLocation>
</comment>
<dbReference type="Proteomes" id="UP001267426">
    <property type="component" value="Unassembled WGS sequence"/>
</dbReference>
<dbReference type="SUPFAM" id="SSF55831">
    <property type="entry name" value="Thymidylate synthase/dCMP hydroxymethylase"/>
    <property type="match status" value="1"/>
</dbReference>
<dbReference type="PANTHER" id="PTHR11548:SF1">
    <property type="entry name" value="THYMIDYLATE SYNTHASE 1"/>
    <property type="match status" value="1"/>
</dbReference>
<feature type="domain" description="Thymidylate synthase/dCMP hydroxymethylase" evidence="5">
    <location>
        <begin position="24"/>
        <end position="317"/>
    </location>
</feature>
<organism evidence="6 7">
    <name type="scientific">Rubrivirga litoralis</name>
    <dbReference type="NCBI Taxonomy" id="3075598"/>
    <lineage>
        <taxon>Bacteria</taxon>
        <taxon>Pseudomonadati</taxon>
        <taxon>Rhodothermota</taxon>
        <taxon>Rhodothermia</taxon>
        <taxon>Rhodothermales</taxon>
        <taxon>Rubricoccaceae</taxon>
        <taxon>Rubrivirga</taxon>
    </lineage>
</organism>
<dbReference type="EMBL" id="JAVRHT010000007">
    <property type="protein sequence ID" value="MDT0630985.1"/>
    <property type="molecule type" value="Genomic_DNA"/>
</dbReference>
<dbReference type="EC" id="2.1.1.45" evidence="1 4"/>
<evidence type="ECO:0000256" key="3">
    <source>
        <dbReference type="ARBA" id="ARBA00022679"/>
    </source>
</evidence>
<keyword evidence="7" id="KW-1185">Reference proteome</keyword>
<dbReference type="InterPro" id="IPR036926">
    <property type="entry name" value="Thymidate_synth/dCMP_Mease_sf"/>
</dbReference>
<dbReference type="HAMAP" id="MF_00008">
    <property type="entry name" value="Thymidy_synth_bact"/>
    <property type="match status" value="1"/>
</dbReference>
<reference evidence="6 7" key="1">
    <citation type="submission" date="2023-09" db="EMBL/GenBank/DDBJ databases">
        <authorList>
            <person name="Rey-Velasco X."/>
        </authorList>
    </citation>
    <scope>NUCLEOTIDE SEQUENCE [LARGE SCALE GENOMIC DNA]</scope>
    <source>
        <strain evidence="6 7">F394</strain>
    </source>
</reference>
<gene>
    <name evidence="4 6" type="primary">thyA</name>
    <name evidence="6" type="ORF">RM540_04415</name>
</gene>
<sequence length="317" mass="34763">MPAAPPAAAPPPSTDATTTAAEEAYLGVVRRVLERGVRKANRTGTDTLSLFAEHYSVDLAEGYPLLTTKKVFFDSMLREVLWYLSGAEHVRELQRHTKIWDAWADDAGDLQTAYGRFWRRFPVPDAGATVGGEVWADAEHPNVRRESGGALAFDQLGYVVDTLRTDPMSRRLVVSAWHPANAAVSRLPPCHYTFCFNVEPVEGGADRLHCHLTQRSADLALGVPFNLACYALLTQALAQIVGMAPGRFAHTLVDAHVYVDHVEGLEEQLSRTPRPAPRLSIARHADGSPKGLDDLAFEDFSVEGYRPAPAIRFPVAV</sequence>
<feature type="active site" description="Nucleophile" evidence="4">
    <location>
        <position position="190"/>
    </location>
</feature>
<comment type="function">
    <text evidence="4">Catalyzes the reductive methylation of 2'-deoxyuridine-5'-monophosphate (dUMP) to 2'-deoxythymidine-5'-monophosphate (dTMP) while utilizing 5,10-methylenetetrahydrofolate (mTHF) as the methyl donor and reductant in the reaction, yielding dihydrofolate (DHF) as a by-product. This enzymatic reaction provides an intracellular de novo source of dTMP, an essential precursor for DNA biosynthesis.</text>
</comment>
<evidence type="ECO:0000313" key="7">
    <source>
        <dbReference type="Proteomes" id="UP001267426"/>
    </source>
</evidence>
<feature type="binding site" description="in other chain" evidence="4">
    <location>
        <position position="226"/>
    </location>
    <ligand>
        <name>dUMP</name>
        <dbReference type="ChEBI" id="CHEBI:246422"/>
        <note>ligand shared between dimeric partners</note>
    </ligand>
</feature>
<evidence type="ECO:0000256" key="1">
    <source>
        <dbReference type="ARBA" id="ARBA00011947"/>
    </source>
</evidence>
<feature type="binding site" evidence="4">
    <location>
        <position position="316"/>
    </location>
    <ligand>
        <name>(6R)-5,10-methylene-5,6,7,8-tetrahydrofolate</name>
        <dbReference type="ChEBI" id="CHEBI:15636"/>
    </ligand>
</feature>
<keyword evidence="4" id="KW-0545">Nucleotide biosynthesis</keyword>
<dbReference type="GO" id="GO:0004799">
    <property type="term" value="F:thymidylate synthase activity"/>
    <property type="evidence" value="ECO:0007669"/>
    <property type="project" value="UniProtKB-EC"/>
</dbReference>
<keyword evidence="2 4" id="KW-0489">Methyltransferase</keyword>
<dbReference type="CDD" id="cd00351">
    <property type="entry name" value="TS_Pyrimidine_HMase"/>
    <property type="match status" value="1"/>
</dbReference>
<dbReference type="GO" id="GO:0032259">
    <property type="term" value="P:methylation"/>
    <property type="evidence" value="ECO:0007669"/>
    <property type="project" value="UniProtKB-KW"/>
</dbReference>
<name>A0ABU3BNX7_9BACT</name>
<dbReference type="Gene3D" id="3.30.572.10">
    <property type="entry name" value="Thymidylate synthase/dCMP hydroxymethylase domain"/>
    <property type="match status" value="1"/>
</dbReference>
<comment type="pathway">
    <text evidence="4">Pyrimidine metabolism; dTTP biosynthesis.</text>
</comment>
<dbReference type="Pfam" id="PF00303">
    <property type="entry name" value="Thymidylat_synt"/>
    <property type="match status" value="1"/>
</dbReference>
<feature type="binding site" description="in other chain" evidence="4">
    <location>
        <begin position="256"/>
        <end position="258"/>
    </location>
    <ligand>
        <name>dUMP</name>
        <dbReference type="ChEBI" id="CHEBI:246422"/>
        <note>ligand shared between dimeric partners</note>
    </ligand>
</feature>
<comment type="subunit">
    <text evidence="4">Homodimer.</text>
</comment>
<comment type="caution">
    <text evidence="6">The sequence shown here is derived from an EMBL/GenBank/DDBJ whole genome shotgun (WGS) entry which is preliminary data.</text>
</comment>
<dbReference type="NCBIfam" id="TIGR03284">
    <property type="entry name" value="thym_sym"/>
    <property type="match status" value="1"/>
</dbReference>
<feature type="binding site" evidence="4">
    <location>
        <position position="218"/>
    </location>
    <ligand>
        <name>(6R)-5,10-methylene-5,6,7,8-tetrahydrofolate</name>
        <dbReference type="ChEBI" id="CHEBI:15636"/>
    </ligand>
</feature>
<keyword evidence="3 4" id="KW-0808">Transferase</keyword>
<feature type="binding site" description="in other chain" evidence="4">
    <location>
        <begin position="215"/>
        <end position="218"/>
    </location>
    <ligand>
        <name>dUMP</name>
        <dbReference type="ChEBI" id="CHEBI:246422"/>
        <note>ligand shared between dimeric partners</note>
    </ligand>
</feature>
<keyword evidence="4" id="KW-0963">Cytoplasm</keyword>
<evidence type="ECO:0000256" key="2">
    <source>
        <dbReference type="ARBA" id="ARBA00022603"/>
    </source>
</evidence>
<dbReference type="PRINTS" id="PR00108">
    <property type="entry name" value="THYMDSNTHASE"/>
</dbReference>
<dbReference type="InterPro" id="IPR045097">
    <property type="entry name" value="Thymidate_synth/dCMP_Mease"/>
</dbReference>
<dbReference type="PANTHER" id="PTHR11548">
    <property type="entry name" value="THYMIDYLATE SYNTHASE 1"/>
    <property type="match status" value="1"/>
</dbReference>
<accession>A0ABU3BNX7</accession>
<dbReference type="InterPro" id="IPR000398">
    <property type="entry name" value="Thymidylate_synthase"/>
</dbReference>
<feature type="binding site" evidence="4">
    <location>
        <begin position="170"/>
        <end position="171"/>
    </location>
    <ligand>
        <name>dUMP</name>
        <dbReference type="ChEBI" id="CHEBI:246422"/>
        <note>ligand shared between dimeric partners</note>
    </ligand>
</feature>
<feature type="binding site" description="in other chain" evidence="4">
    <location>
        <position position="42"/>
    </location>
    <ligand>
        <name>dUMP</name>
        <dbReference type="ChEBI" id="CHEBI:246422"/>
        <note>ligand shared between dimeric partners</note>
    </ligand>
</feature>
<dbReference type="InterPro" id="IPR023451">
    <property type="entry name" value="Thymidate_synth/dCMP_Mease_dom"/>
</dbReference>
<comment type="caution">
    <text evidence="4">Lacks conserved residue(s) required for the propagation of feature annotation.</text>
</comment>
<protein>
    <recommendedName>
        <fullName evidence="1 4">Thymidylate synthase</fullName>
        <shortName evidence="4">TS</shortName>
        <shortName evidence="4">TSase</shortName>
        <ecNumber evidence="1 4">2.1.1.45</ecNumber>
    </recommendedName>
</protein>